<feature type="transmembrane region" description="Helical" evidence="1">
    <location>
        <begin position="23"/>
        <end position="44"/>
    </location>
</feature>
<name>A0A9X2EDI0_9NOCA</name>
<gene>
    <name evidence="2" type="ORF">NDR86_22365</name>
</gene>
<keyword evidence="1" id="KW-0812">Transmembrane</keyword>
<sequence length="97" mass="10401">MTEPCCRAAAIQVRPNARTSWRLLKATALTALLGMGVAWVAYLFGLINGDLFASGLSFGLAVIVGAPVWAAVLLVGLCWADARRWDREHGGECGDRQ</sequence>
<keyword evidence="1" id="KW-1133">Transmembrane helix</keyword>
<keyword evidence="3" id="KW-1185">Reference proteome</keyword>
<comment type="caution">
    <text evidence="2">The sequence shown here is derived from an EMBL/GenBank/DDBJ whole genome shotgun (WGS) entry which is preliminary data.</text>
</comment>
<evidence type="ECO:0000313" key="2">
    <source>
        <dbReference type="EMBL" id="MCM6776233.1"/>
    </source>
</evidence>
<protein>
    <submittedName>
        <fullName evidence="2">Uncharacterized protein</fullName>
    </submittedName>
</protein>
<evidence type="ECO:0000313" key="3">
    <source>
        <dbReference type="Proteomes" id="UP001139157"/>
    </source>
</evidence>
<dbReference type="AlphaFoldDB" id="A0A9X2EDI0"/>
<dbReference type="EMBL" id="JAMRXG010000009">
    <property type="protein sequence ID" value="MCM6776233.1"/>
    <property type="molecule type" value="Genomic_DNA"/>
</dbReference>
<proteinExistence type="predicted"/>
<dbReference type="RefSeq" id="WP_251914532.1">
    <property type="nucleotide sequence ID" value="NZ_JAMRXG010000009.1"/>
</dbReference>
<keyword evidence="1" id="KW-0472">Membrane</keyword>
<accession>A0A9X2EDI0</accession>
<reference evidence="2" key="1">
    <citation type="submission" date="2022-06" db="EMBL/GenBank/DDBJ databases">
        <title>Novel species in genus nocardia.</title>
        <authorList>
            <person name="Li F."/>
        </authorList>
    </citation>
    <scope>NUCLEOTIDE SEQUENCE</scope>
    <source>
        <strain evidence="2">CDC141</strain>
    </source>
</reference>
<evidence type="ECO:0000256" key="1">
    <source>
        <dbReference type="SAM" id="Phobius"/>
    </source>
</evidence>
<dbReference type="Proteomes" id="UP001139157">
    <property type="component" value="Unassembled WGS sequence"/>
</dbReference>
<organism evidence="2 3">
    <name type="scientific">Nocardia pulmonis</name>
    <dbReference type="NCBI Taxonomy" id="2951408"/>
    <lineage>
        <taxon>Bacteria</taxon>
        <taxon>Bacillati</taxon>
        <taxon>Actinomycetota</taxon>
        <taxon>Actinomycetes</taxon>
        <taxon>Mycobacteriales</taxon>
        <taxon>Nocardiaceae</taxon>
        <taxon>Nocardia</taxon>
    </lineage>
</organism>
<feature type="transmembrane region" description="Helical" evidence="1">
    <location>
        <begin position="56"/>
        <end position="80"/>
    </location>
</feature>